<organism evidence="1">
    <name type="scientific">Nymphaea colorata</name>
    <name type="common">pocket water lily</name>
    <dbReference type="NCBI Taxonomy" id="210225"/>
    <lineage>
        <taxon>Eukaryota</taxon>
        <taxon>Viridiplantae</taxon>
        <taxon>Streptophyta</taxon>
        <taxon>Embryophyta</taxon>
        <taxon>Tracheophyta</taxon>
        <taxon>Spermatophyta</taxon>
        <taxon>Magnoliopsida</taxon>
        <taxon>Nymphaeales</taxon>
        <taxon>Nymphaeaceae</taxon>
        <taxon>Nymphaea</taxon>
    </lineage>
</organism>
<sequence>MCWIIDPNRVYRAAQALLSTVTVKWIASAIHKHDERERERFGIEEEGVCRQESRRPLALVPTCLQAVANGSVVVTIVRERKERPTPHPVCVCPPAPLFVQATKHSPAIYKMARTTTAAQP</sequence>
<accession>A0A5K1GWJ8</accession>
<dbReference type="Gramene" id="NC9G0272110.1">
    <property type="protein sequence ID" value="NC9G0272110.1:cds"/>
    <property type="gene ID" value="NC9G0272110"/>
</dbReference>
<dbReference type="EMBL" id="LR721787">
    <property type="protein sequence ID" value="VVW79621.1"/>
    <property type="molecule type" value="Genomic_DNA"/>
</dbReference>
<evidence type="ECO:0000313" key="1">
    <source>
        <dbReference type="EMBL" id="VVW79621.1"/>
    </source>
</evidence>
<protein>
    <submittedName>
        <fullName evidence="1">Uncharacterized protein</fullName>
    </submittedName>
</protein>
<dbReference type="AlphaFoldDB" id="A0A5K1GWJ8"/>
<reference evidence="1" key="1">
    <citation type="submission" date="2019-09" db="EMBL/GenBank/DDBJ databases">
        <authorList>
            <person name="Zhang L."/>
        </authorList>
    </citation>
    <scope>NUCLEOTIDE SEQUENCE</scope>
</reference>
<name>A0A5K1GWJ8_9MAGN</name>
<proteinExistence type="predicted"/>
<gene>
    <name evidence="1" type="ORF">NYM_LOCUS27881</name>
</gene>